<organism evidence="1 2">
    <name type="scientific">Streptomyces himastatinicus ATCC 53653</name>
    <dbReference type="NCBI Taxonomy" id="457427"/>
    <lineage>
        <taxon>Bacteria</taxon>
        <taxon>Bacillati</taxon>
        <taxon>Actinomycetota</taxon>
        <taxon>Actinomycetes</taxon>
        <taxon>Kitasatosporales</taxon>
        <taxon>Streptomycetaceae</taxon>
        <taxon>Streptomyces</taxon>
        <taxon>Streptomyces violaceusniger group</taxon>
    </lineage>
</organism>
<accession>D9WFD8</accession>
<evidence type="ECO:0000313" key="1">
    <source>
        <dbReference type="EMBL" id="EFL28896.1"/>
    </source>
</evidence>
<name>D9WFD8_9ACTN</name>
<reference evidence="1 2" key="1">
    <citation type="submission" date="2009-02" db="EMBL/GenBank/DDBJ databases">
        <title>Annotation of Streptomyces hygroscopicus strain ATCC 53653.</title>
        <authorList>
            <consortium name="The Broad Institute Genome Sequencing Platform"/>
            <consortium name="Broad Institute Microbial Sequencing Center"/>
            <person name="Fischbach M."/>
            <person name="Godfrey P."/>
            <person name="Ward D."/>
            <person name="Young S."/>
            <person name="Zeng Q."/>
            <person name="Koehrsen M."/>
            <person name="Alvarado L."/>
            <person name="Berlin A.M."/>
            <person name="Bochicchio J."/>
            <person name="Borenstein D."/>
            <person name="Chapman S.B."/>
            <person name="Chen Z."/>
            <person name="Engels R."/>
            <person name="Freedman E."/>
            <person name="Gellesch M."/>
            <person name="Goldberg J."/>
            <person name="Griggs A."/>
            <person name="Gujja S."/>
            <person name="Heilman E.R."/>
            <person name="Heiman D.I."/>
            <person name="Hepburn T.A."/>
            <person name="Howarth C."/>
            <person name="Jen D."/>
            <person name="Larson L."/>
            <person name="Lewis B."/>
            <person name="Mehta T."/>
            <person name="Park D."/>
            <person name="Pearson M."/>
            <person name="Richards J."/>
            <person name="Roberts A."/>
            <person name="Saif S."/>
            <person name="Shea T.D."/>
            <person name="Shenoy N."/>
            <person name="Sisk P."/>
            <person name="Stolte C."/>
            <person name="Sykes S.N."/>
            <person name="Thomson T."/>
            <person name="Walk T."/>
            <person name="White J."/>
            <person name="Yandava C."/>
            <person name="Straight P."/>
            <person name="Clardy J."/>
            <person name="Hung D."/>
            <person name="Kolter R."/>
            <person name="Mekalanos J."/>
            <person name="Walker S."/>
            <person name="Walsh C.T."/>
            <person name="Wieland-Brown L.C."/>
            <person name="Haas B."/>
            <person name="Nusbaum C."/>
            <person name="Birren B."/>
        </authorList>
    </citation>
    <scope>NUCLEOTIDE SEQUENCE [LARGE SCALE GENOMIC DNA]</scope>
    <source>
        <strain evidence="1 2">ATCC 53653</strain>
    </source>
</reference>
<dbReference type="AlphaFoldDB" id="D9WFD8"/>
<sequence length="63" mass="6717">MEILPLGTETDNAVADTGQGRAFVKAYPRSADLVVREGRISLMELGRAAGSPFPAVRRTVMGI</sequence>
<dbReference type="RefSeq" id="WP_009720693.1">
    <property type="nucleotide sequence ID" value="NZ_GG657754.1"/>
</dbReference>
<evidence type="ECO:0000313" key="2">
    <source>
        <dbReference type="Proteomes" id="UP000003963"/>
    </source>
</evidence>
<protein>
    <submittedName>
        <fullName evidence="1">Uncharacterized protein</fullName>
    </submittedName>
</protein>
<proteinExistence type="predicted"/>
<gene>
    <name evidence="1" type="ORF">SSOG_08610</name>
</gene>
<keyword evidence="2" id="KW-1185">Reference proteome</keyword>
<dbReference type="HOGENOM" id="CLU_2884007_0_0_11"/>
<dbReference type="OrthoDB" id="3281564at2"/>
<dbReference type="EMBL" id="GG657754">
    <property type="protein sequence ID" value="EFL28896.1"/>
    <property type="molecule type" value="Genomic_DNA"/>
</dbReference>
<dbReference type="Proteomes" id="UP000003963">
    <property type="component" value="Unassembled WGS sequence"/>
</dbReference>